<dbReference type="InterPro" id="IPR027351">
    <property type="entry name" value="(+)RNA_virus_helicase_core_dom"/>
</dbReference>
<dbReference type="OrthoDB" id="9995375at2759"/>
<reference evidence="2 3" key="1">
    <citation type="journal article" date="2019" name="Commun. Biol.">
        <title>The bagworm genome reveals a unique fibroin gene that provides high tensile strength.</title>
        <authorList>
            <person name="Kono N."/>
            <person name="Nakamura H."/>
            <person name="Ohtoshi R."/>
            <person name="Tomita M."/>
            <person name="Numata K."/>
            <person name="Arakawa K."/>
        </authorList>
    </citation>
    <scope>NUCLEOTIDE SEQUENCE [LARGE SCALE GENOMIC DNA]</scope>
</reference>
<dbReference type="Proteomes" id="UP000299102">
    <property type="component" value="Unassembled WGS sequence"/>
</dbReference>
<proteinExistence type="predicted"/>
<dbReference type="EMBL" id="BGZK01003300">
    <property type="protein sequence ID" value="GBO99734.1"/>
    <property type="molecule type" value="Genomic_DNA"/>
</dbReference>
<feature type="domain" description="(+)RNA virus helicase C-terminal" evidence="1">
    <location>
        <begin position="81"/>
        <end position="192"/>
    </location>
</feature>
<name>A0A4C1SCA2_EUMVA</name>
<dbReference type="GO" id="GO:0005524">
    <property type="term" value="F:ATP binding"/>
    <property type="evidence" value="ECO:0007669"/>
    <property type="project" value="InterPro"/>
</dbReference>
<dbReference type="InterPro" id="IPR027417">
    <property type="entry name" value="P-loop_NTPase"/>
</dbReference>
<organism evidence="2 3">
    <name type="scientific">Eumeta variegata</name>
    <name type="common">Bagworm moth</name>
    <name type="synonym">Eumeta japonica</name>
    <dbReference type="NCBI Taxonomy" id="151549"/>
    <lineage>
        <taxon>Eukaryota</taxon>
        <taxon>Metazoa</taxon>
        <taxon>Ecdysozoa</taxon>
        <taxon>Arthropoda</taxon>
        <taxon>Hexapoda</taxon>
        <taxon>Insecta</taxon>
        <taxon>Pterygota</taxon>
        <taxon>Neoptera</taxon>
        <taxon>Endopterygota</taxon>
        <taxon>Lepidoptera</taxon>
        <taxon>Glossata</taxon>
        <taxon>Ditrysia</taxon>
        <taxon>Tineoidea</taxon>
        <taxon>Psychidae</taxon>
        <taxon>Oiketicinae</taxon>
        <taxon>Eumeta</taxon>
    </lineage>
</organism>
<evidence type="ECO:0000259" key="1">
    <source>
        <dbReference type="Pfam" id="PF01443"/>
    </source>
</evidence>
<sequence>MSIIYMAAYNAANGLVALDKKQMDRTERPKHITPSYDSIVVTARYTRIALEERILEMVKSVTKRKAYNDARQDWKMPDITLVNGVPDCRKTTWVVKHYELGRDVVITTTLEAARDHKEKPPSRLGADANSKVKMMASVLVNGFQGPKSCDRLIVDEALMSYFGSIVIATWIAAAKEVLLIGDVNQLAFIDRLNLFEMQYI</sequence>
<gene>
    <name evidence="2" type="ORF">EVAR_70802_1</name>
</gene>
<evidence type="ECO:0000313" key="3">
    <source>
        <dbReference type="Proteomes" id="UP000299102"/>
    </source>
</evidence>
<dbReference type="Gene3D" id="3.40.50.300">
    <property type="entry name" value="P-loop containing nucleotide triphosphate hydrolases"/>
    <property type="match status" value="1"/>
</dbReference>
<accession>A0A4C1SCA2</accession>
<dbReference type="AlphaFoldDB" id="A0A4C1SCA2"/>
<evidence type="ECO:0000313" key="2">
    <source>
        <dbReference type="EMBL" id="GBO99734.1"/>
    </source>
</evidence>
<protein>
    <recommendedName>
        <fullName evidence="1">(+)RNA virus helicase C-terminal domain-containing protein</fullName>
    </recommendedName>
</protein>
<comment type="caution">
    <text evidence="2">The sequence shown here is derived from an EMBL/GenBank/DDBJ whole genome shotgun (WGS) entry which is preliminary data.</text>
</comment>
<keyword evidence="3" id="KW-1185">Reference proteome</keyword>
<dbReference type="Pfam" id="PF01443">
    <property type="entry name" value="Viral_helicase1"/>
    <property type="match status" value="1"/>
</dbReference>